<name>A0ABU5F8F7_9BACT</name>
<keyword evidence="5 11" id="KW-0592">Phosphate transport</keyword>
<dbReference type="Pfam" id="PF01384">
    <property type="entry name" value="PHO4"/>
    <property type="match status" value="1"/>
</dbReference>
<evidence type="ECO:0000256" key="11">
    <source>
        <dbReference type="RuleBase" id="RU363058"/>
    </source>
</evidence>
<comment type="subcellular location">
    <subcellularLocation>
        <location evidence="1">Cell membrane</location>
        <topology evidence="1">Multi-pass membrane protein</topology>
    </subcellularLocation>
    <subcellularLocation>
        <location evidence="11">Membrane</location>
        <topology evidence="11">Multi-pass membrane protein</topology>
    </subcellularLocation>
</comment>
<keyword evidence="4" id="KW-1003">Cell membrane</keyword>
<organism evidence="12 13">
    <name type="scientific">Gemmata algarum</name>
    <dbReference type="NCBI Taxonomy" id="2975278"/>
    <lineage>
        <taxon>Bacteria</taxon>
        <taxon>Pseudomonadati</taxon>
        <taxon>Planctomycetota</taxon>
        <taxon>Planctomycetia</taxon>
        <taxon>Gemmatales</taxon>
        <taxon>Gemmataceae</taxon>
        <taxon>Gemmata</taxon>
    </lineage>
</organism>
<dbReference type="RefSeq" id="WP_320688966.1">
    <property type="nucleotide sequence ID" value="NZ_JAXBLV010000220.1"/>
</dbReference>
<comment type="catalytic activity">
    <reaction evidence="10">
        <text>phosphate(in) + H(+)(in) = phosphate(out) + H(+)(out)</text>
        <dbReference type="Rhea" id="RHEA:29939"/>
        <dbReference type="ChEBI" id="CHEBI:15378"/>
        <dbReference type="ChEBI" id="CHEBI:43474"/>
    </reaction>
</comment>
<dbReference type="Proteomes" id="UP001272242">
    <property type="component" value="Unassembled WGS sequence"/>
</dbReference>
<feature type="transmembrane region" description="Helical" evidence="11">
    <location>
        <begin position="452"/>
        <end position="473"/>
    </location>
</feature>
<proteinExistence type="inferred from homology"/>
<comment type="similarity">
    <text evidence="2">Belongs to the inorganic phosphate transporter (PiT) (TC 2.A.20) family. Pit subfamily.</text>
</comment>
<evidence type="ECO:0000256" key="4">
    <source>
        <dbReference type="ARBA" id="ARBA00022475"/>
    </source>
</evidence>
<keyword evidence="7" id="KW-0769">Symport</keyword>
<sequence length="479" mass="50878">MDFWNAVGELSGWPLVFLFIALLVAFAFEFINGFHDTANAVTTVIYTHTLSATPAVLYSGAMNFLGALVTVLAGGAAVAFSIVNLLPVDLLIKANSNAALVMVLALLFAGVMWNLGTWYLGLPVSSSHTLIGSILGVGVANSLWKGEGFNGVNWAKAGEVGAGLLLSPLCGFVAAAVLLLLMRRTLKEPKLYEPPHDGDRPPRWVRVVLICTCGGVSFAHGSNDGQKGMGLLLLVLIGFMPVHYALNVNEPEKAPALLNAVNEVRAAYAKHNVPLPDALDRNLRYVAGHLDGLGSLDELRKREEQDKDGRPQNVRWEVRQALFQTNHEIKRAVAGVGVPAEFRTELEQVRKMRIAPAIEFVPVWVVVGTALALGIGTCVGYKRIVITVAEKIGKTHLTYGQGAAAESVAAATILAASFIKLPVSTTQVLSSGIAGTMAANGSGVQGSTCRKILLAWALTLPACMLLAGLLFVFGRLLVG</sequence>
<feature type="transmembrane region" description="Helical" evidence="11">
    <location>
        <begin position="38"/>
        <end position="58"/>
    </location>
</feature>
<evidence type="ECO:0000256" key="2">
    <source>
        <dbReference type="ARBA" id="ARBA00005342"/>
    </source>
</evidence>
<feature type="transmembrane region" description="Helical" evidence="11">
    <location>
        <begin position="160"/>
        <end position="182"/>
    </location>
</feature>
<dbReference type="InterPro" id="IPR001204">
    <property type="entry name" value="Phos_transporter"/>
</dbReference>
<evidence type="ECO:0000256" key="7">
    <source>
        <dbReference type="ARBA" id="ARBA00022847"/>
    </source>
</evidence>
<dbReference type="PANTHER" id="PTHR11101">
    <property type="entry name" value="PHOSPHATE TRANSPORTER"/>
    <property type="match status" value="1"/>
</dbReference>
<keyword evidence="3 11" id="KW-0813">Transport</keyword>
<keyword evidence="8 11" id="KW-1133">Transmembrane helix</keyword>
<reference evidence="13" key="1">
    <citation type="journal article" date="2023" name="Mar. Drugs">
        <title>Gemmata algarum, a Novel Planctomycete Isolated from an Algal Mat, Displays Antimicrobial Activity.</title>
        <authorList>
            <person name="Kumar G."/>
            <person name="Kallscheuer N."/>
            <person name="Kashif M."/>
            <person name="Ahamad S."/>
            <person name="Jagadeeshwari U."/>
            <person name="Pannikurungottu S."/>
            <person name="Haufschild T."/>
            <person name="Kabuu M."/>
            <person name="Sasikala C."/>
            <person name="Jogler C."/>
            <person name="Ramana C."/>
        </authorList>
    </citation>
    <scope>NUCLEOTIDE SEQUENCE [LARGE SCALE GENOMIC DNA]</scope>
    <source>
        <strain evidence="13">JC673</strain>
    </source>
</reference>
<dbReference type="EMBL" id="JAXBLV010000220">
    <property type="protein sequence ID" value="MDY3562663.1"/>
    <property type="molecule type" value="Genomic_DNA"/>
</dbReference>
<evidence type="ECO:0000256" key="8">
    <source>
        <dbReference type="ARBA" id="ARBA00022989"/>
    </source>
</evidence>
<protein>
    <recommendedName>
        <fullName evidence="11">Phosphate transporter</fullName>
    </recommendedName>
</protein>
<accession>A0ABU5F8F7</accession>
<feature type="transmembrane region" description="Helical" evidence="11">
    <location>
        <begin position="64"/>
        <end position="86"/>
    </location>
</feature>
<feature type="transmembrane region" description="Helical" evidence="11">
    <location>
        <begin position="98"/>
        <end position="120"/>
    </location>
</feature>
<evidence type="ECO:0000313" key="13">
    <source>
        <dbReference type="Proteomes" id="UP001272242"/>
    </source>
</evidence>
<evidence type="ECO:0000256" key="1">
    <source>
        <dbReference type="ARBA" id="ARBA00004651"/>
    </source>
</evidence>
<evidence type="ECO:0000256" key="3">
    <source>
        <dbReference type="ARBA" id="ARBA00022448"/>
    </source>
</evidence>
<evidence type="ECO:0000256" key="5">
    <source>
        <dbReference type="ARBA" id="ARBA00022592"/>
    </source>
</evidence>
<gene>
    <name evidence="12" type="ORF">R5W23_004137</name>
</gene>
<evidence type="ECO:0000313" key="12">
    <source>
        <dbReference type="EMBL" id="MDY3562663.1"/>
    </source>
</evidence>
<evidence type="ECO:0000256" key="6">
    <source>
        <dbReference type="ARBA" id="ARBA00022692"/>
    </source>
</evidence>
<evidence type="ECO:0000256" key="9">
    <source>
        <dbReference type="ARBA" id="ARBA00023136"/>
    </source>
</evidence>
<keyword evidence="6 11" id="KW-0812">Transmembrane</keyword>
<keyword evidence="9 11" id="KW-0472">Membrane</keyword>
<feature type="transmembrane region" description="Helical" evidence="11">
    <location>
        <begin position="12"/>
        <end position="31"/>
    </location>
</feature>
<dbReference type="PANTHER" id="PTHR11101:SF65">
    <property type="entry name" value="LOW-AFFINITY INORGANIC PHOSPHATE TRANSPORTER PITA-RELATED"/>
    <property type="match status" value="1"/>
</dbReference>
<evidence type="ECO:0000256" key="10">
    <source>
        <dbReference type="ARBA" id="ARBA00047348"/>
    </source>
</evidence>
<comment type="caution">
    <text evidence="12">The sequence shown here is derived from an EMBL/GenBank/DDBJ whole genome shotgun (WGS) entry which is preliminary data.</text>
</comment>
<keyword evidence="13" id="KW-1185">Reference proteome</keyword>